<dbReference type="RefSeq" id="XP_022576724.1">
    <property type="nucleotide sequence ID" value="XM_022727641.1"/>
</dbReference>
<sequence>MSTKLPTYFIGHAGVAALFFENQKPLHAGFRAIGKEIKALNPDAIVITSGHFQSPNDVIQVNLQEPTKVWHDFAVDWHPTYPHVYEYDYPHQSSRALGEKVLRHLKDQGIQAEPVYRDLDHGVWVPFKLMFPEGEDELEIPILEVSTYDGDDYQKHLRLGEALASLGERILIIGSGMLVHNLDAMRNKSDVIEVAQSIEAETVHALASRTPEERTKRLLQLQQRDDWQRAHPTDEHILPLYITLGVGRDLEGHRVWNTDQCTIGQSFTCFRLGNII</sequence>
<evidence type="ECO:0000313" key="8">
    <source>
        <dbReference type="Proteomes" id="UP000184188"/>
    </source>
</evidence>
<dbReference type="GO" id="GO:0008270">
    <property type="term" value="F:zinc ion binding"/>
    <property type="evidence" value="ECO:0007669"/>
    <property type="project" value="InterPro"/>
</dbReference>
<proteinExistence type="inferred from homology"/>
<feature type="domain" description="Extradiol ring-cleavage dioxygenase class III enzyme subunit B" evidence="6">
    <location>
        <begin position="24"/>
        <end position="249"/>
    </location>
</feature>
<organism evidence="7 8">
    <name type="scientific">Penicilliopsis zonata CBS 506.65</name>
    <dbReference type="NCBI Taxonomy" id="1073090"/>
    <lineage>
        <taxon>Eukaryota</taxon>
        <taxon>Fungi</taxon>
        <taxon>Dikarya</taxon>
        <taxon>Ascomycota</taxon>
        <taxon>Pezizomycotina</taxon>
        <taxon>Eurotiomycetes</taxon>
        <taxon>Eurotiomycetidae</taxon>
        <taxon>Eurotiales</taxon>
        <taxon>Aspergillaceae</taxon>
        <taxon>Penicilliopsis</taxon>
    </lineage>
</organism>
<evidence type="ECO:0000259" key="6">
    <source>
        <dbReference type="Pfam" id="PF02900"/>
    </source>
</evidence>
<accession>A0A1L9S4Y5</accession>
<dbReference type="OrthoDB" id="7396853at2759"/>
<dbReference type="PANTHER" id="PTHR30096">
    <property type="entry name" value="4,5-DOPA DIOXYGENASE EXTRADIOL-LIKE PROTEIN"/>
    <property type="match status" value="1"/>
</dbReference>
<dbReference type="PIRSF" id="PIRSF006157">
    <property type="entry name" value="Doxgns_DODA"/>
    <property type="match status" value="1"/>
</dbReference>
<keyword evidence="4" id="KW-0862">Zinc</keyword>
<dbReference type="PANTHER" id="PTHR30096:SF0">
    <property type="entry name" value="4,5-DOPA DIOXYGENASE EXTRADIOL-LIKE PROTEIN"/>
    <property type="match status" value="1"/>
</dbReference>
<dbReference type="STRING" id="1073090.A0A1L9S4Y5"/>
<dbReference type="Gene3D" id="3.40.830.10">
    <property type="entry name" value="LigB-like"/>
    <property type="match status" value="1"/>
</dbReference>
<evidence type="ECO:0000256" key="4">
    <source>
        <dbReference type="ARBA" id="ARBA00022833"/>
    </source>
</evidence>
<dbReference type="Proteomes" id="UP000184188">
    <property type="component" value="Unassembled WGS sequence"/>
</dbReference>
<dbReference type="InterPro" id="IPR004183">
    <property type="entry name" value="Xdiol_dOase_suB"/>
</dbReference>
<evidence type="ECO:0000256" key="3">
    <source>
        <dbReference type="ARBA" id="ARBA00022723"/>
    </source>
</evidence>
<evidence type="ECO:0000256" key="1">
    <source>
        <dbReference type="ARBA" id="ARBA00001947"/>
    </source>
</evidence>
<keyword evidence="5" id="KW-0560">Oxidoreductase</keyword>
<dbReference type="CDD" id="cd07363">
    <property type="entry name" value="45_DOPA_Dioxygenase"/>
    <property type="match status" value="1"/>
</dbReference>
<dbReference type="SUPFAM" id="SSF53213">
    <property type="entry name" value="LigB-like"/>
    <property type="match status" value="1"/>
</dbReference>
<protein>
    <recommendedName>
        <fullName evidence="6">Extradiol ring-cleavage dioxygenase class III enzyme subunit B domain-containing protein</fullName>
    </recommendedName>
</protein>
<dbReference type="InterPro" id="IPR014436">
    <property type="entry name" value="Extradiol_dOase_DODA"/>
</dbReference>
<evidence type="ECO:0000256" key="2">
    <source>
        <dbReference type="ARBA" id="ARBA00007581"/>
    </source>
</evidence>
<comment type="similarity">
    <text evidence="2">Belongs to the DODA-type extradiol aromatic ring-opening dioxygenase family.</text>
</comment>
<name>A0A1L9S4Y5_9EURO</name>
<dbReference type="GO" id="GO:0016702">
    <property type="term" value="F:oxidoreductase activity, acting on single donors with incorporation of molecular oxygen, incorporation of two atoms of oxygen"/>
    <property type="evidence" value="ECO:0007669"/>
    <property type="project" value="UniProtKB-ARBA"/>
</dbReference>
<dbReference type="GO" id="GO:0008198">
    <property type="term" value="F:ferrous iron binding"/>
    <property type="evidence" value="ECO:0007669"/>
    <property type="project" value="InterPro"/>
</dbReference>
<evidence type="ECO:0000256" key="5">
    <source>
        <dbReference type="ARBA" id="ARBA00023002"/>
    </source>
</evidence>
<reference evidence="8" key="1">
    <citation type="journal article" date="2017" name="Genome Biol.">
        <title>Comparative genomics reveals high biological diversity and specific adaptations in the industrially and medically important fungal genus Aspergillus.</title>
        <authorList>
            <person name="de Vries R.P."/>
            <person name="Riley R."/>
            <person name="Wiebenga A."/>
            <person name="Aguilar-Osorio G."/>
            <person name="Amillis S."/>
            <person name="Uchima C.A."/>
            <person name="Anderluh G."/>
            <person name="Asadollahi M."/>
            <person name="Askin M."/>
            <person name="Barry K."/>
            <person name="Battaglia E."/>
            <person name="Bayram O."/>
            <person name="Benocci T."/>
            <person name="Braus-Stromeyer S.A."/>
            <person name="Caldana C."/>
            <person name="Canovas D."/>
            <person name="Cerqueira G.C."/>
            <person name="Chen F."/>
            <person name="Chen W."/>
            <person name="Choi C."/>
            <person name="Clum A."/>
            <person name="Dos Santos R.A."/>
            <person name="Damasio A.R."/>
            <person name="Diallinas G."/>
            <person name="Emri T."/>
            <person name="Fekete E."/>
            <person name="Flipphi M."/>
            <person name="Freyberg S."/>
            <person name="Gallo A."/>
            <person name="Gournas C."/>
            <person name="Habgood R."/>
            <person name="Hainaut M."/>
            <person name="Harispe M.L."/>
            <person name="Henrissat B."/>
            <person name="Hilden K.S."/>
            <person name="Hope R."/>
            <person name="Hossain A."/>
            <person name="Karabika E."/>
            <person name="Karaffa L."/>
            <person name="Karanyi Z."/>
            <person name="Krasevec N."/>
            <person name="Kuo A."/>
            <person name="Kusch H."/>
            <person name="LaButti K."/>
            <person name="Lagendijk E.L."/>
            <person name="Lapidus A."/>
            <person name="Levasseur A."/>
            <person name="Lindquist E."/>
            <person name="Lipzen A."/>
            <person name="Logrieco A.F."/>
            <person name="MacCabe A."/>
            <person name="Maekelae M.R."/>
            <person name="Malavazi I."/>
            <person name="Melin P."/>
            <person name="Meyer V."/>
            <person name="Mielnichuk N."/>
            <person name="Miskei M."/>
            <person name="Molnar A.P."/>
            <person name="Mule G."/>
            <person name="Ngan C.Y."/>
            <person name="Orejas M."/>
            <person name="Orosz E."/>
            <person name="Ouedraogo J.P."/>
            <person name="Overkamp K.M."/>
            <person name="Park H.-S."/>
            <person name="Perrone G."/>
            <person name="Piumi F."/>
            <person name="Punt P.J."/>
            <person name="Ram A.F."/>
            <person name="Ramon A."/>
            <person name="Rauscher S."/>
            <person name="Record E."/>
            <person name="Riano-Pachon D.M."/>
            <person name="Robert V."/>
            <person name="Roehrig J."/>
            <person name="Ruller R."/>
            <person name="Salamov A."/>
            <person name="Salih N.S."/>
            <person name="Samson R.A."/>
            <person name="Sandor E."/>
            <person name="Sanguinetti M."/>
            <person name="Schuetze T."/>
            <person name="Sepcic K."/>
            <person name="Shelest E."/>
            <person name="Sherlock G."/>
            <person name="Sophianopoulou V."/>
            <person name="Squina F.M."/>
            <person name="Sun H."/>
            <person name="Susca A."/>
            <person name="Todd R.B."/>
            <person name="Tsang A."/>
            <person name="Unkles S.E."/>
            <person name="van de Wiele N."/>
            <person name="van Rossen-Uffink D."/>
            <person name="Oliveira J.V."/>
            <person name="Vesth T.C."/>
            <person name="Visser J."/>
            <person name="Yu J.-H."/>
            <person name="Zhou M."/>
            <person name="Andersen M.R."/>
            <person name="Archer D.B."/>
            <person name="Baker S.E."/>
            <person name="Benoit I."/>
            <person name="Brakhage A.A."/>
            <person name="Braus G.H."/>
            <person name="Fischer R."/>
            <person name="Frisvad J.C."/>
            <person name="Goldman G.H."/>
            <person name="Houbraken J."/>
            <person name="Oakley B."/>
            <person name="Pocsi I."/>
            <person name="Scazzocchio C."/>
            <person name="Seiboth B."/>
            <person name="vanKuyk P.A."/>
            <person name="Wortman J."/>
            <person name="Dyer P.S."/>
            <person name="Grigoriev I.V."/>
        </authorList>
    </citation>
    <scope>NUCLEOTIDE SEQUENCE [LARGE SCALE GENOMIC DNA]</scope>
    <source>
        <strain evidence="8">CBS 506.65</strain>
    </source>
</reference>
<dbReference type="Pfam" id="PF02900">
    <property type="entry name" value="LigB"/>
    <property type="match status" value="1"/>
</dbReference>
<comment type="cofactor">
    <cofactor evidence="1">
        <name>Zn(2+)</name>
        <dbReference type="ChEBI" id="CHEBI:29105"/>
    </cofactor>
</comment>
<gene>
    <name evidence="7" type="ORF">ASPZODRAFT_20668</name>
</gene>
<dbReference type="GeneID" id="34614105"/>
<dbReference type="EMBL" id="KV878364">
    <property type="protein sequence ID" value="OJJ42214.1"/>
    <property type="molecule type" value="Genomic_DNA"/>
</dbReference>
<keyword evidence="8" id="KW-1185">Reference proteome</keyword>
<evidence type="ECO:0000313" key="7">
    <source>
        <dbReference type="EMBL" id="OJJ42214.1"/>
    </source>
</evidence>
<dbReference type="VEuPathDB" id="FungiDB:ASPZODRAFT_20668"/>
<dbReference type="AlphaFoldDB" id="A0A1L9S4Y5"/>
<keyword evidence="3" id="KW-0479">Metal-binding</keyword>